<dbReference type="PANTHER" id="PTHR21523">
    <property type="match status" value="1"/>
</dbReference>
<keyword evidence="3" id="KW-0732">Signal</keyword>
<feature type="coiled-coil region" evidence="1">
    <location>
        <begin position="383"/>
        <end position="410"/>
    </location>
</feature>
<feature type="chain" id="PRO_5040427346" evidence="3">
    <location>
        <begin position="21"/>
        <end position="985"/>
    </location>
</feature>
<keyword evidence="2" id="KW-0812">Transmembrane</keyword>
<feature type="signal peptide" evidence="3">
    <location>
        <begin position="1"/>
        <end position="20"/>
    </location>
</feature>
<dbReference type="Proteomes" id="UP001152747">
    <property type="component" value="Unassembled WGS sequence"/>
</dbReference>
<feature type="transmembrane region" description="Helical" evidence="2">
    <location>
        <begin position="602"/>
        <end position="622"/>
    </location>
</feature>
<evidence type="ECO:0000313" key="5">
    <source>
        <dbReference type="Proteomes" id="UP001152747"/>
    </source>
</evidence>
<dbReference type="EMBL" id="CANHGI010000002">
    <property type="protein sequence ID" value="CAI5441077.1"/>
    <property type="molecule type" value="Genomic_DNA"/>
</dbReference>
<organism evidence="4 5">
    <name type="scientific">Caenorhabditis angaria</name>
    <dbReference type="NCBI Taxonomy" id="860376"/>
    <lineage>
        <taxon>Eukaryota</taxon>
        <taxon>Metazoa</taxon>
        <taxon>Ecdysozoa</taxon>
        <taxon>Nematoda</taxon>
        <taxon>Chromadorea</taxon>
        <taxon>Rhabditida</taxon>
        <taxon>Rhabditina</taxon>
        <taxon>Rhabditomorpha</taxon>
        <taxon>Rhabditoidea</taxon>
        <taxon>Rhabditidae</taxon>
        <taxon>Peloderinae</taxon>
        <taxon>Caenorhabditis</taxon>
    </lineage>
</organism>
<feature type="transmembrane region" description="Helical" evidence="2">
    <location>
        <begin position="843"/>
        <end position="860"/>
    </location>
</feature>
<dbReference type="InterPro" id="IPR006954">
    <property type="entry name" value="Mlt-10-like"/>
</dbReference>
<accession>A0A9P1I7T6</accession>
<feature type="transmembrane region" description="Helical" evidence="2">
    <location>
        <begin position="545"/>
        <end position="567"/>
    </location>
</feature>
<feature type="transmembrane region" description="Helical" evidence="2">
    <location>
        <begin position="634"/>
        <end position="656"/>
    </location>
</feature>
<evidence type="ECO:0000256" key="2">
    <source>
        <dbReference type="SAM" id="Phobius"/>
    </source>
</evidence>
<gene>
    <name evidence="4" type="ORF">CAMP_LOCUS3714</name>
</gene>
<dbReference type="Pfam" id="PF04870">
    <property type="entry name" value="Moulting_cycle"/>
    <property type="match status" value="1"/>
</dbReference>
<keyword evidence="1" id="KW-0175">Coiled coil</keyword>
<comment type="caution">
    <text evidence="4">The sequence shown here is derived from an EMBL/GenBank/DDBJ whole genome shotgun (WGS) entry which is preliminary data.</text>
</comment>
<proteinExistence type="predicted"/>
<name>A0A9P1I7T6_9PELO</name>
<keyword evidence="2" id="KW-1133">Transmembrane helix</keyword>
<protein>
    <submittedName>
        <fullName evidence="4">Uncharacterized protein</fullName>
    </submittedName>
</protein>
<evidence type="ECO:0000256" key="3">
    <source>
        <dbReference type="SAM" id="SignalP"/>
    </source>
</evidence>
<feature type="transmembrane region" description="Helical" evidence="2">
    <location>
        <begin position="579"/>
        <end position="596"/>
    </location>
</feature>
<feature type="transmembrane region" description="Helical" evidence="2">
    <location>
        <begin position="872"/>
        <end position="894"/>
    </location>
</feature>
<evidence type="ECO:0000313" key="4">
    <source>
        <dbReference type="EMBL" id="CAI5441077.1"/>
    </source>
</evidence>
<dbReference type="PANTHER" id="PTHR21523:SF39">
    <property type="entry name" value="MLT-TEN (MLT-10) RELATED"/>
    <property type="match status" value="1"/>
</dbReference>
<sequence>MVSRSIPIFFLISIFSIVLAENQLKIEKEINSAIDQKQIKASPYYKDQMLKVPISREAGKELLQHWTDQAFSGLISAIATRRIKGANTYNQNRHETCASESHDLVHHAKCLVELENALKSQHNLKRRKMLRSKKTTRKSKKWVGSFKTRAKRSIKNVANYQLKSENDRSPFGIITKHLTNTVKIFKNKKNLGRWQDTISRIQEKAENLKARDKAEKIAKKRFDVFRNGVKKLRMKDEPKIINERRFADPMLKKYEKIEKLIEDEDLREAFHAKTQNMTDEEKIMMAPVEIIREVAKLGLAMGGKNTSDFDRKNVRMISPKFMSILPEDEEQKGNAIDIFSPSLFSLHDSGSGSEKDASLKSILGKTTLDSQDTQNLIDFLVEATGVSEAVEEAESKIQKATRLKDEAMGRGPDGQPLYFTKKNITEKFPKEAPKIELFEKLDKTYTVEQLKEMNQTGYTILSPEQMNLVYGKKSPFRNAKLMKTYKNMTRDEIQRAIHHQIDDVAKEKLKFEVRQKDIVLSPIVNTVLLNAPEIASQPIILSPVLMVPLIQSPAVFGAVILSPWLFVPVILSPRLLSPVILDPFMFVPIILSPLALDPVILSPGIFNPFVLSPLVLSPFILSPQVMTPLILSPFALTPLILNPLLLSPLVLSPFVLSPQILSPQFVTAIILSPYALSPAIKSDGAMVTVFASPSCFPTHHPLSRPHGPSHPITRGVWCSHPITLAIRPSYRVSPCPQSYRPGSLHVRPNHPITTRIGPCYPITRRVQPYHPVTIGSFTVHFIATSYDTLDLVTVRPHTFNTKPSVIIPSGAITIRPITSDIIASQPIILSPVLMVPLIQSPSIFGPVVLSPWLFVPVILSPRIMSPIILDPFMFVPIILSPLALHPVILSPGVFNPLVLSPLVLSPFILSPQVMTPLILSPFALTPLILTPLLLSPLVLSPFVLSPQILSPQLVTGIILSPYALSPAIKSDGAMVTVFASPSWLS</sequence>
<reference evidence="4" key="1">
    <citation type="submission" date="2022-11" db="EMBL/GenBank/DDBJ databases">
        <authorList>
            <person name="Kikuchi T."/>
        </authorList>
    </citation>
    <scope>NUCLEOTIDE SEQUENCE</scope>
    <source>
        <strain evidence="4">PS1010</strain>
    </source>
</reference>
<dbReference type="OrthoDB" id="5917548at2759"/>
<evidence type="ECO:0000256" key="1">
    <source>
        <dbReference type="SAM" id="Coils"/>
    </source>
</evidence>
<dbReference type="AlphaFoldDB" id="A0A9P1I7T6"/>
<keyword evidence="5" id="KW-1185">Reference proteome</keyword>
<keyword evidence="2" id="KW-0472">Membrane</keyword>
<feature type="transmembrane region" description="Helical" evidence="2">
    <location>
        <begin position="914"/>
        <end position="939"/>
    </location>
</feature>